<feature type="compositionally biased region" description="Low complexity" evidence="1">
    <location>
        <begin position="725"/>
        <end position="738"/>
    </location>
</feature>
<sequence length="1259" mass="140150">MENSSRSFLWQARASSEVFLPVLFFSSLFLNSVRRQVQVPDWTVIKAGSVAYLNHVKQWVRENPVQACAVALSTLAVVTAVRRSFRKRCCTQKQRARDLINKRVRRQVQVPDWTVIKAGSVAYLNHVKQWVRENPVQACAVALSTLAVVTAVRRSFRKRCCNQKQRARDSINKRCRDSICCPNNVPVHASQSLKRKTSNKETTSSCNTSTCASRANSRTCFPEQKPKTVQAATSTGQILVRRPEEKNLCTMKPSSFRPPFYYCDQQQLQQCHEVTALQALETGLARLRDKLATSGRIVSEQLDTAEEKQAFALLSTLLDTPQVIECPAEIARVSRKFVTVTSQEGCLDPWLDSGLTPDVGDCLWSRCDLNSTTTTTMPSYCVGLRQESNFDAGFAMYNPTKKDLKHLYHDEDFVLGPKGDCSRTSTNNFESASGVNSGSRSAVLIQRPCHQLQRKTGWKSPQCRTFHTTESDSFLEMCKNPGNRRKGVSSMSKTVLQHPQRSNSESFRSTAPDYLRFGSFERPFEALCRAVNTKKRHSTVWSCDDEIVSSSSSTSNCITDDDDDVTPVCESGSFLGLNNNHDRDDILAFRDYEYGMKRENDVPLGAIVSIPRIKCAQYQPSRTGSLCVSSVSCSVQESVAQQRKGDNDDDTCSSVATDLDDDDGGGADDHVATGNKWQIRTQNVAQNSAFHGDEMASNSSSHSNHQILHSVSSSSVSDHLCPHPTENTSTSKTTSHTSPDFVASYGGPQQEKLSFCLPVRGPHHHHHDQNHDQKVSTDESITWFETEAVQPFCNDQEHKSPLSLIMRGLAAPFVPHPIVDQDEDAEDLIDVMHTYSDCHGQHWMGNEDPLRQSAPFVPHPIVDQDEDAEDLIDVMHTYSDCHGQHWMGNEDPLVQGNQEKSSLSNNNNGRSNKGDVIGAHTRWAAGQDASPLPTMSPAVMAASAPLLLTSDDDPTRGAAPAALRCLRRACSWLKGAQSRPDVAPRLRGLGAASAETVASCAWHVPFDGAEALLDALLRFFIEPEEGDATASDAEWLTTFGWKGRGFKTCSRCCFQSFDSGELLIPMLRVSAWSREGFAQKTFGLEEWVASRFLQSGLTYKCPRRRGRFCRTPHEWRLVFKAERAPTVAVLSVVKDRASVFRIPAEFFAPEVVGFRSPRRVHYSLLALMFEHYQGTSDDCVAVSCIRDGTGDGSSWTCRCADKSWTAVNPDGCWLATPPISRVILFYGSEPRTKDMFQLKMSSRSWTSSGYYTLAHKRIY</sequence>
<evidence type="ECO:0000313" key="3">
    <source>
        <dbReference type="Proteomes" id="UP000678499"/>
    </source>
</evidence>
<evidence type="ECO:0000313" key="2">
    <source>
        <dbReference type="EMBL" id="CAD7279297.1"/>
    </source>
</evidence>
<evidence type="ECO:0000256" key="1">
    <source>
        <dbReference type="SAM" id="MobiDB-lite"/>
    </source>
</evidence>
<accession>A0A7R9GE70</accession>
<feature type="region of interest" description="Disordered" evidence="1">
    <location>
        <begin position="889"/>
        <end position="916"/>
    </location>
</feature>
<protein>
    <submittedName>
        <fullName evidence="2">Uncharacterized protein</fullName>
    </submittedName>
</protein>
<organism evidence="2">
    <name type="scientific">Notodromas monacha</name>
    <dbReference type="NCBI Taxonomy" id="399045"/>
    <lineage>
        <taxon>Eukaryota</taxon>
        <taxon>Metazoa</taxon>
        <taxon>Ecdysozoa</taxon>
        <taxon>Arthropoda</taxon>
        <taxon>Crustacea</taxon>
        <taxon>Oligostraca</taxon>
        <taxon>Ostracoda</taxon>
        <taxon>Podocopa</taxon>
        <taxon>Podocopida</taxon>
        <taxon>Cypridocopina</taxon>
        <taxon>Cypridoidea</taxon>
        <taxon>Cyprididae</taxon>
        <taxon>Notodromas</taxon>
    </lineage>
</organism>
<gene>
    <name evidence="2" type="ORF">NMOB1V02_LOCUS6974</name>
</gene>
<dbReference type="EMBL" id="CAJPEX010001577">
    <property type="protein sequence ID" value="CAG0919449.1"/>
    <property type="molecule type" value="Genomic_DNA"/>
</dbReference>
<dbReference type="Proteomes" id="UP000678499">
    <property type="component" value="Unassembled WGS sequence"/>
</dbReference>
<feature type="compositionally biased region" description="Polar residues" evidence="1">
    <location>
        <begin position="696"/>
        <end position="709"/>
    </location>
</feature>
<reference evidence="2" key="1">
    <citation type="submission" date="2020-11" db="EMBL/GenBank/DDBJ databases">
        <authorList>
            <person name="Tran Van P."/>
        </authorList>
    </citation>
    <scope>NUCLEOTIDE SEQUENCE</scope>
</reference>
<dbReference type="AlphaFoldDB" id="A0A7R9GE70"/>
<name>A0A7R9GE70_9CRUS</name>
<feature type="region of interest" description="Disordered" evidence="1">
    <location>
        <begin position="641"/>
        <end position="676"/>
    </location>
</feature>
<dbReference type="EMBL" id="OA883614">
    <property type="protein sequence ID" value="CAD7279297.1"/>
    <property type="molecule type" value="Genomic_DNA"/>
</dbReference>
<proteinExistence type="predicted"/>
<feature type="compositionally biased region" description="Low complexity" evidence="1">
    <location>
        <begin position="901"/>
        <end position="911"/>
    </location>
</feature>
<keyword evidence="3" id="KW-1185">Reference proteome</keyword>
<feature type="region of interest" description="Disordered" evidence="1">
    <location>
        <begin position="692"/>
        <end position="745"/>
    </location>
</feature>